<gene>
    <name evidence="1" type="primary">Acey_s0517.g2810</name>
    <name evidence="1" type="ORF">Y032_0517g2810</name>
</gene>
<organism evidence="1 2">
    <name type="scientific">Ancylostoma ceylanicum</name>
    <dbReference type="NCBI Taxonomy" id="53326"/>
    <lineage>
        <taxon>Eukaryota</taxon>
        <taxon>Metazoa</taxon>
        <taxon>Ecdysozoa</taxon>
        <taxon>Nematoda</taxon>
        <taxon>Chromadorea</taxon>
        <taxon>Rhabditida</taxon>
        <taxon>Rhabditina</taxon>
        <taxon>Rhabditomorpha</taxon>
        <taxon>Strongyloidea</taxon>
        <taxon>Ancylostomatidae</taxon>
        <taxon>Ancylostomatinae</taxon>
        <taxon>Ancylostoma</taxon>
    </lineage>
</organism>
<comment type="caution">
    <text evidence="1">The sequence shown here is derived from an EMBL/GenBank/DDBJ whole genome shotgun (WGS) entry which is preliminary data.</text>
</comment>
<dbReference type="EMBL" id="JARK01000117">
    <property type="protein sequence ID" value="EYC42801.1"/>
    <property type="molecule type" value="Genomic_DNA"/>
</dbReference>
<dbReference type="Proteomes" id="UP000024635">
    <property type="component" value="Unassembled WGS sequence"/>
</dbReference>
<dbReference type="AlphaFoldDB" id="A0A016WT66"/>
<accession>A0A016WT66</accession>
<reference evidence="2" key="1">
    <citation type="journal article" date="2015" name="Nat. Genet.">
        <title>The genome and transcriptome of the zoonotic hookworm Ancylostoma ceylanicum identify infection-specific gene families.</title>
        <authorList>
            <person name="Schwarz E.M."/>
            <person name="Hu Y."/>
            <person name="Antoshechkin I."/>
            <person name="Miller M.M."/>
            <person name="Sternberg P.W."/>
            <person name="Aroian R.V."/>
        </authorList>
    </citation>
    <scope>NUCLEOTIDE SEQUENCE</scope>
    <source>
        <strain evidence="2">HY135</strain>
    </source>
</reference>
<sequence>MTGGPEDEEGTTNATSFQAACIEWNNIGGGPATRIDKRPRPPGGVAPVVWDQLIPAALLITNGVVIHDE</sequence>
<protein>
    <submittedName>
        <fullName evidence="1">Uncharacterized protein</fullName>
    </submittedName>
</protein>
<keyword evidence="2" id="KW-1185">Reference proteome</keyword>
<evidence type="ECO:0000313" key="2">
    <source>
        <dbReference type="Proteomes" id="UP000024635"/>
    </source>
</evidence>
<proteinExistence type="predicted"/>
<name>A0A016WT66_9BILA</name>
<evidence type="ECO:0000313" key="1">
    <source>
        <dbReference type="EMBL" id="EYC42801.1"/>
    </source>
</evidence>